<evidence type="ECO:0000256" key="2">
    <source>
        <dbReference type="ARBA" id="ARBA00022448"/>
    </source>
</evidence>
<dbReference type="PANTHER" id="PTHR23058">
    <property type="entry name" value="PEROXISOMAL MEMBRANE PROTEIN PEX14"/>
    <property type="match status" value="1"/>
</dbReference>
<keyword evidence="5 10" id="KW-0472">Membrane</keyword>
<dbReference type="Proteomes" id="UP000829291">
    <property type="component" value="Chromosome 2"/>
</dbReference>
<organism evidence="15">
    <name type="scientific">Neodiprion lecontei</name>
    <name type="common">Redheaded pine sawfly</name>
    <dbReference type="NCBI Taxonomy" id="441921"/>
    <lineage>
        <taxon>Eukaryota</taxon>
        <taxon>Metazoa</taxon>
        <taxon>Ecdysozoa</taxon>
        <taxon>Arthropoda</taxon>
        <taxon>Hexapoda</taxon>
        <taxon>Insecta</taxon>
        <taxon>Pterygota</taxon>
        <taxon>Neoptera</taxon>
        <taxon>Endopterygota</taxon>
        <taxon>Hymenoptera</taxon>
        <taxon>Tenthredinoidea</taxon>
        <taxon>Diprionidae</taxon>
        <taxon>Diprioninae</taxon>
        <taxon>Neodiprion</taxon>
    </lineage>
</organism>
<feature type="region of interest" description="Disordered" evidence="11">
    <location>
        <begin position="223"/>
        <end position="260"/>
    </location>
</feature>
<keyword evidence="2 10" id="KW-0813">Transport</keyword>
<evidence type="ECO:0000259" key="13">
    <source>
        <dbReference type="Pfam" id="PF04695"/>
    </source>
</evidence>
<dbReference type="InterPro" id="IPR036388">
    <property type="entry name" value="WH-like_DNA-bd_sf"/>
</dbReference>
<feature type="compositionally biased region" description="Low complexity" evidence="11">
    <location>
        <begin position="237"/>
        <end position="249"/>
    </location>
</feature>
<sequence length="260" mass="29466">MAIEESNNSVSLRDELVRTAVKFLQNPKVVPSPLKQKQEFLRRKGLSENEIIKACEIAGGDQIVTEVSFTPNQKEFTVVPMNHGHSYPNYQLQSYRQTTFQRVKEILNTVALFGTATYCIYWFYKKFIEPYLFGRKSRKTVEESVTDLDKTIKTSLREMKDSISKVEIDVSKLTENHSIDPSIPQLVQDLKQDLASLKGLLLSRKQFPSVPASIPTWQLATSTVREKTGDREDLDDAGSGSSTNNSDSSLEMIREDPPKN</sequence>
<accession>A0A6J0BCG0</accession>
<evidence type="ECO:0000256" key="4">
    <source>
        <dbReference type="ARBA" id="ARBA00023010"/>
    </source>
</evidence>
<reference evidence="15" key="1">
    <citation type="submission" date="2025-08" db="UniProtKB">
        <authorList>
            <consortium name="RefSeq"/>
        </authorList>
    </citation>
    <scope>IDENTIFICATION</scope>
    <source>
        <tissue evidence="15">Thorax and Abdomen</tissue>
    </source>
</reference>
<dbReference type="Gene3D" id="1.10.10.10">
    <property type="entry name" value="Winged helix-like DNA-binding domain superfamily/Winged helix DNA-binding domain"/>
    <property type="match status" value="1"/>
</dbReference>
<evidence type="ECO:0000256" key="7">
    <source>
        <dbReference type="ARBA" id="ARBA00029502"/>
    </source>
</evidence>
<comment type="subcellular location">
    <subcellularLocation>
        <location evidence="9 10">Peroxisome membrane</location>
    </subcellularLocation>
</comment>
<dbReference type="RefSeq" id="XP_015511388.2">
    <property type="nucleotide sequence ID" value="XM_015655902.2"/>
</dbReference>
<evidence type="ECO:0000256" key="10">
    <source>
        <dbReference type="RuleBase" id="RU367032"/>
    </source>
</evidence>
<evidence type="ECO:0000256" key="11">
    <source>
        <dbReference type="SAM" id="MobiDB-lite"/>
    </source>
</evidence>
<dbReference type="GO" id="GO:0005778">
    <property type="term" value="C:peroxisomal membrane"/>
    <property type="evidence" value="ECO:0007669"/>
    <property type="project" value="UniProtKB-SubCell"/>
</dbReference>
<evidence type="ECO:0000256" key="5">
    <source>
        <dbReference type="ARBA" id="ARBA00023136"/>
    </source>
</evidence>
<dbReference type="GeneID" id="107218133"/>
<comment type="function">
    <text evidence="10">Component of the PEX13-PEX14 docking complex, a translocon channel that specifically mediates the import of peroxisomal cargo proteins bound to PEX5 receptor. The PEX13-PEX14 docking complex forms a large import pore which can be opened to a diameter of about 9 nm. Mechanistically, PEX5 receptor along with cargo proteins associates with the PEX14 subunit of the PEX13-PEX14 docking complex in the cytosol, leading to the insertion of the receptor into the organelle membrane with the concomitant translocation of the cargo into the peroxisome matrix.</text>
</comment>
<protein>
    <recommendedName>
        <fullName evidence="7 10">Peroxisomal membrane protein PEX14</fullName>
    </recommendedName>
    <alternativeName>
        <fullName evidence="8 10">Peroxin-14</fullName>
    </alternativeName>
</protein>
<dbReference type="InterPro" id="IPR006785">
    <property type="entry name" value="Pex14_N"/>
</dbReference>
<dbReference type="OrthoDB" id="441517at2759"/>
<dbReference type="AlphaFoldDB" id="A0A6J0BCG0"/>
<evidence type="ECO:0000256" key="12">
    <source>
        <dbReference type="SAM" id="Phobius"/>
    </source>
</evidence>
<dbReference type="KEGG" id="nlo:107218133"/>
<keyword evidence="4" id="KW-0811">Translocation</keyword>
<keyword evidence="6 10" id="KW-0576">Peroxisome</keyword>
<keyword evidence="12" id="KW-0812">Transmembrane</keyword>
<dbReference type="FunCoup" id="A0A6J0BCG0">
    <property type="interactions" value="636"/>
</dbReference>
<evidence type="ECO:0000256" key="3">
    <source>
        <dbReference type="ARBA" id="ARBA00022927"/>
    </source>
</evidence>
<feature type="transmembrane region" description="Helical" evidence="12">
    <location>
        <begin position="106"/>
        <end position="124"/>
    </location>
</feature>
<evidence type="ECO:0000256" key="8">
    <source>
        <dbReference type="ARBA" id="ARBA00029691"/>
    </source>
</evidence>
<comment type="similarity">
    <text evidence="1 10">Belongs to the peroxin-14 family.</text>
</comment>
<evidence type="ECO:0000256" key="6">
    <source>
        <dbReference type="ARBA" id="ARBA00023140"/>
    </source>
</evidence>
<dbReference type="PANTHER" id="PTHR23058:SF0">
    <property type="entry name" value="PEROXISOMAL MEMBRANE PROTEIN PEX14"/>
    <property type="match status" value="1"/>
</dbReference>
<evidence type="ECO:0000313" key="14">
    <source>
        <dbReference type="Proteomes" id="UP000829291"/>
    </source>
</evidence>
<dbReference type="InParanoid" id="A0A6J0BCG0"/>
<keyword evidence="14" id="KW-1185">Reference proteome</keyword>
<evidence type="ECO:0000313" key="15">
    <source>
        <dbReference type="RefSeq" id="XP_015511388.2"/>
    </source>
</evidence>
<dbReference type="GO" id="GO:0005102">
    <property type="term" value="F:signaling receptor binding"/>
    <property type="evidence" value="ECO:0007669"/>
    <property type="project" value="TreeGrafter"/>
</dbReference>
<name>A0A6J0BCG0_NEOLC</name>
<dbReference type="InterPro" id="IPR025655">
    <property type="entry name" value="PEX14"/>
</dbReference>
<keyword evidence="3 10" id="KW-0653">Protein transport</keyword>
<evidence type="ECO:0000256" key="9">
    <source>
        <dbReference type="ARBA" id="ARBA00046271"/>
    </source>
</evidence>
<evidence type="ECO:0000256" key="1">
    <source>
        <dbReference type="ARBA" id="ARBA00005443"/>
    </source>
</evidence>
<dbReference type="Pfam" id="PF04695">
    <property type="entry name" value="Pex14_N"/>
    <property type="match status" value="1"/>
</dbReference>
<gene>
    <name evidence="15" type="primary">LOC107218133</name>
</gene>
<proteinExistence type="inferred from homology"/>
<keyword evidence="12" id="KW-1133">Transmembrane helix</keyword>
<feature type="domain" description="Peroxisome membrane anchor protein Pex14p N-terminal" evidence="13">
    <location>
        <begin position="13"/>
        <end position="54"/>
    </location>
</feature>
<dbReference type="GO" id="GO:1990429">
    <property type="term" value="C:peroxisomal importomer complex"/>
    <property type="evidence" value="ECO:0007669"/>
    <property type="project" value="TreeGrafter"/>
</dbReference>
<dbReference type="GO" id="GO:0016560">
    <property type="term" value="P:protein import into peroxisome matrix, docking"/>
    <property type="evidence" value="ECO:0007669"/>
    <property type="project" value="UniProtKB-UniRule"/>
</dbReference>